<feature type="domain" description="PLD phosphodiesterase" evidence="14">
    <location>
        <begin position="437"/>
        <end position="464"/>
    </location>
</feature>
<reference evidence="15 16" key="1">
    <citation type="submission" date="2019-01" db="EMBL/GenBank/DDBJ databases">
        <title>Draft Genome Sequences of Helcococcus ovis Strains Isolated from the Uterus and Vagina of Dairy Cows with Metritis.</title>
        <authorList>
            <person name="Cunha F."/>
            <person name="Jeon S.J."/>
            <person name="Kutzer P."/>
            <person name="Galvao K.N."/>
        </authorList>
    </citation>
    <scope>NUCLEOTIDE SEQUENCE [LARGE SCALE GENOMIC DNA]</scope>
    <source>
        <strain evidence="15 16">KG-37</strain>
    </source>
</reference>
<comment type="subcellular location">
    <subcellularLocation>
        <location evidence="1">Cell membrane</location>
        <topology evidence="1">Multi-pass membrane protein</topology>
    </subcellularLocation>
</comment>
<feature type="transmembrane region" description="Helical" evidence="13">
    <location>
        <begin position="55"/>
        <end position="73"/>
    </location>
</feature>
<dbReference type="GO" id="GO:0005886">
    <property type="term" value="C:plasma membrane"/>
    <property type="evidence" value="ECO:0007669"/>
    <property type="project" value="UniProtKB-SubCell"/>
</dbReference>
<keyword evidence="8" id="KW-0443">Lipid metabolism</keyword>
<feature type="transmembrane region" description="Helical" evidence="13">
    <location>
        <begin position="85"/>
        <end position="106"/>
    </location>
</feature>
<keyword evidence="11" id="KW-1208">Phospholipid metabolism</keyword>
<evidence type="ECO:0000259" key="14">
    <source>
        <dbReference type="PROSITE" id="PS50035"/>
    </source>
</evidence>
<dbReference type="RefSeq" id="WP_134711112.1">
    <property type="nucleotide sequence ID" value="NZ_CP119081.1"/>
</dbReference>
<evidence type="ECO:0000256" key="6">
    <source>
        <dbReference type="ARBA" id="ARBA00022737"/>
    </source>
</evidence>
<proteinExistence type="predicted"/>
<keyword evidence="4" id="KW-0808">Transferase</keyword>
<keyword evidence="7 13" id="KW-1133">Transmembrane helix</keyword>
<keyword evidence="2" id="KW-1003">Cell membrane</keyword>
<comment type="caution">
    <text evidence="15">The sequence shown here is derived from an EMBL/GenBank/DDBJ whole genome shotgun (WGS) entry which is preliminary data.</text>
</comment>
<dbReference type="Gene3D" id="3.30.870.10">
    <property type="entry name" value="Endonuclease Chain A"/>
    <property type="match status" value="2"/>
</dbReference>
<feature type="domain" description="PLD phosphodiesterase" evidence="14">
    <location>
        <begin position="260"/>
        <end position="287"/>
    </location>
</feature>
<dbReference type="InterPro" id="IPR025202">
    <property type="entry name" value="PLD-like_dom"/>
</dbReference>
<dbReference type="Pfam" id="PF13396">
    <property type="entry name" value="PLDc_N"/>
    <property type="match status" value="1"/>
</dbReference>
<keyword evidence="9 13" id="KW-0472">Membrane</keyword>
<evidence type="ECO:0000256" key="7">
    <source>
        <dbReference type="ARBA" id="ARBA00022989"/>
    </source>
</evidence>
<keyword evidence="10" id="KW-0594">Phospholipid biosynthesis</keyword>
<dbReference type="GO" id="GO:0008808">
    <property type="term" value="F:cardiolipin synthase activity"/>
    <property type="evidence" value="ECO:0007669"/>
    <property type="project" value="UniProtKB-UniRule"/>
</dbReference>
<evidence type="ECO:0000256" key="2">
    <source>
        <dbReference type="ARBA" id="ARBA00022475"/>
    </source>
</evidence>
<dbReference type="CDD" id="cd09160">
    <property type="entry name" value="PLDc_SMU_988_like_2"/>
    <property type="match status" value="1"/>
</dbReference>
<protein>
    <recommendedName>
        <fullName evidence="12">Cardiolipin synthase</fullName>
        <ecNumber evidence="12">2.7.8.-</ecNumber>
    </recommendedName>
</protein>
<dbReference type="InterPro" id="IPR022924">
    <property type="entry name" value="Cardiolipin_synthase"/>
</dbReference>
<dbReference type="InterPro" id="IPR027379">
    <property type="entry name" value="CLS_N"/>
</dbReference>
<evidence type="ECO:0000256" key="8">
    <source>
        <dbReference type="ARBA" id="ARBA00023098"/>
    </source>
</evidence>
<evidence type="ECO:0000256" key="9">
    <source>
        <dbReference type="ARBA" id="ARBA00023136"/>
    </source>
</evidence>
<evidence type="ECO:0000256" key="11">
    <source>
        <dbReference type="ARBA" id="ARBA00023264"/>
    </source>
</evidence>
<dbReference type="SMART" id="SM00155">
    <property type="entry name" value="PLDc"/>
    <property type="match status" value="2"/>
</dbReference>
<dbReference type="AlphaFoldDB" id="A0A4R9C3X2"/>
<accession>A0A4R9C3X2</accession>
<evidence type="ECO:0000256" key="4">
    <source>
        <dbReference type="ARBA" id="ARBA00022679"/>
    </source>
</evidence>
<evidence type="ECO:0000313" key="16">
    <source>
        <dbReference type="Proteomes" id="UP000297454"/>
    </source>
</evidence>
<dbReference type="GO" id="GO:0032049">
    <property type="term" value="P:cardiolipin biosynthetic process"/>
    <property type="evidence" value="ECO:0007669"/>
    <property type="project" value="UniProtKB-UniRule"/>
</dbReference>
<dbReference type="SUPFAM" id="SSF56024">
    <property type="entry name" value="Phospholipase D/nuclease"/>
    <property type="match status" value="2"/>
</dbReference>
<evidence type="ECO:0000256" key="3">
    <source>
        <dbReference type="ARBA" id="ARBA00022516"/>
    </source>
</evidence>
<organism evidence="15 16">
    <name type="scientific">Helcococcus ovis</name>
    <dbReference type="NCBI Taxonomy" id="72026"/>
    <lineage>
        <taxon>Bacteria</taxon>
        <taxon>Bacillati</taxon>
        <taxon>Bacillota</taxon>
        <taxon>Tissierellia</taxon>
        <taxon>Tissierellales</taxon>
        <taxon>Peptoniphilaceae</taxon>
        <taxon>Helcococcus</taxon>
    </lineage>
</organism>
<dbReference type="GeneID" id="97031173"/>
<dbReference type="EMBL" id="SCFR01000009">
    <property type="protein sequence ID" value="TFF66536.1"/>
    <property type="molecule type" value="Genomic_DNA"/>
</dbReference>
<evidence type="ECO:0000256" key="10">
    <source>
        <dbReference type="ARBA" id="ARBA00023209"/>
    </source>
</evidence>
<keyword evidence="6" id="KW-0677">Repeat</keyword>
<dbReference type="Proteomes" id="UP000297454">
    <property type="component" value="Unassembled WGS sequence"/>
</dbReference>
<dbReference type="Pfam" id="PF13091">
    <property type="entry name" value="PLDc_2"/>
    <property type="match status" value="2"/>
</dbReference>
<keyword evidence="5 13" id="KW-0812">Transmembrane</keyword>
<dbReference type="NCBIfam" id="TIGR04265">
    <property type="entry name" value="bac_cardiolipin"/>
    <property type="match status" value="1"/>
</dbReference>
<dbReference type="OrthoDB" id="9762009at2"/>
<gene>
    <name evidence="15" type="primary">cls</name>
    <name evidence="15" type="ORF">EQF91_03535</name>
</gene>
<dbReference type="PROSITE" id="PS50035">
    <property type="entry name" value="PLD"/>
    <property type="match status" value="2"/>
</dbReference>
<keyword evidence="16" id="KW-1185">Reference proteome</keyword>
<evidence type="ECO:0000256" key="13">
    <source>
        <dbReference type="SAM" id="Phobius"/>
    </source>
</evidence>
<dbReference type="PANTHER" id="PTHR21248">
    <property type="entry name" value="CARDIOLIPIN SYNTHASE"/>
    <property type="match status" value="1"/>
</dbReference>
<dbReference type="InterPro" id="IPR001736">
    <property type="entry name" value="PLipase_D/transphosphatidylase"/>
</dbReference>
<sequence>MKKFKIKNKDKIAEALENLKSKRHLVKPIFWVTIIIFLQFTLLIYLSNMFKGEKLLINYLWSIVSYSLIIYIINLNQPIEYRVAWIIPIAILPVAGFLIYLVFEIFPGPKRLKRKLEKIKESSSYLLVKDDKILQEIDDNKKINNGIEKYLQNTINYPIYKNTNYKYFSSGEEYFEKLLEDLENAQEFIFLEYFIVRPGKMLEQILDKLIDKVNEGVKVKFMYDGMNDYYLPDNYKEFLLNLGFEVQVFSAVTPILSTVHNNRDHRKIVSIDNKIAYTGGLNLADEYINEIERFGHWKDNGIRIEGEAVRSITVMYLNLWNLSKYENSDYEKYLKNVYKVDNNDYVQPFDDSPNDGETVGENVYADIINRTKNYVYIMTPYLILSEKIKDAMIFAAKRGVDIQILMPGIPDKKVPYIMARSNYEQLLFNGVKIYEYIPGFLHSKSIIADDLISVVGTINLDFRSLHLHYENAILFYSKNLAKIIKNDFEKTRNLSREVTYRNYKDYSIFYRFLGKILKLVAPLM</sequence>
<name>A0A4R9C3X2_9FIRM</name>
<keyword evidence="3" id="KW-0444">Lipid biosynthesis</keyword>
<dbReference type="EC" id="2.7.8.-" evidence="12"/>
<evidence type="ECO:0000256" key="1">
    <source>
        <dbReference type="ARBA" id="ARBA00004651"/>
    </source>
</evidence>
<evidence type="ECO:0000256" key="12">
    <source>
        <dbReference type="NCBIfam" id="TIGR04265"/>
    </source>
</evidence>
<dbReference type="PANTHER" id="PTHR21248:SF22">
    <property type="entry name" value="PHOSPHOLIPASE D"/>
    <property type="match status" value="1"/>
</dbReference>
<evidence type="ECO:0000313" key="15">
    <source>
        <dbReference type="EMBL" id="TFF66536.1"/>
    </source>
</evidence>
<evidence type="ECO:0000256" key="5">
    <source>
        <dbReference type="ARBA" id="ARBA00022692"/>
    </source>
</evidence>
<feature type="transmembrane region" description="Helical" evidence="13">
    <location>
        <begin position="29"/>
        <end position="48"/>
    </location>
</feature>
<dbReference type="CDD" id="cd09154">
    <property type="entry name" value="PLDc_SMU_988_like_1"/>
    <property type="match status" value="1"/>
</dbReference>